<name>A0A166HIZ8_9MICO</name>
<gene>
    <name evidence="2" type="primary">hsrA_2</name>
    <name evidence="2" type="ORF">ACH61_02186</name>
</gene>
<dbReference type="AlphaFoldDB" id="A0A166HIZ8"/>
<evidence type="ECO:0000313" key="2">
    <source>
        <dbReference type="EMBL" id="KZX20682.1"/>
    </source>
</evidence>
<comment type="caution">
    <text evidence="2">The sequence shown here is derived from an EMBL/GenBank/DDBJ whole genome shotgun (WGS) entry which is preliminary data.</text>
</comment>
<feature type="transmembrane region" description="Helical" evidence="1">
    <location>
        <begin position="88"/>
        <end position="107"/>
    </location>
</feature>
<keyword evidence="1" id="KW-0472">Membrane</keyword>
<dbReference type="Proteomes" id="UP000076717">
    <property type="component" value="Unassembled WGS sequence"/>
</dbReference>
<protein>
    <submittedName>
        <fullName evidence="2">Putative transport protein HsrA</fullName>
    </submittedName>
</protein>
<keyword evidence="1" id="KW-1133">Transmembrane helix</keyword>
<feature type="transmembrane region" description="Helical" evidence="1">
    <location>
        <begin position="60"/>
        <end position="81"/>
    </location>
</feature>
<evidence type="ECO:0000256" key="1">
    <source>
        <dbReference type="SAM" id="Phobius"/>
    </source>
</evidence>
<dbReference type="Gene3D" id="1.20.1250.20">
    <property type="entry name" value="MFS general substrate transporter like domains"/>
    <property type="match status" value="1"/>
</dbReference>
<proteinExistence type="predicted"/>
<sequence length="117" mass="11541">MATMAFLTPATPVPLVVALLVLSGVARSAGFTAYNTVTFAEVPQEGMSGANTLNATTQQIAAGFGVAVGAVALAVGTALGPGLVPYRVAFLVLTALTLVPLAAAARLPRDSGSALTA</sequence>
<dbReference type="InterPro" id="IPR036259">
    <property type="entry name" value="MFS_trans_sf"/>
</dbReference>
<dbReference type="SUPFAM" id="SSF103473">
    <property type="entry name" value="MFS general substrate transporter"/>
    <property type="match status" value="1"/>
</dbReference>
<keyword evidence="3" id="KW-1185">Reference proteome</keyword>
<evidence type="ECO:0000313" key="3">
    <source>
        <dbReference type="Proteomes" id="UP000076717"/>
    </source>
</evidence>
<dbReference type="PATRIC" id="fig|1671680.3.peg.2331"/>
<reference evidence="2 3" key="1">
    <citation type="submission" date="2015-08" db="EMBL/GenBank/DDBJ databases">
        <title>Draft Genome Sequence of Rathayibacter sp. Strain VKM Ac-2596 Isolated from Leaf Gall Induced by Plant-Parasitic Nematodes.</title>
        <authorList>
            <person name="Vasilenko O.V."/>
            <person name="Starodumova I.P."/>
            <person name="Tarlachkov S.V."/>
            <person name="Dorofeeva L.V."/>
            <person name="Evtushenko L.I."/>
        </authorList>
    </citation>
    <scope>NUCLEOTIDE SEQUENCE [LARGE SCALE GENOMIC DNA]</scope>
    <source>
        <strain evidence="2 3">VKM Ac-2596</strain>
    </source>
</reference>
<dbReference type="EMBL" id="LIIN01000079">
    <property type="protein sequence ID" value="KZX20682.1"/>
    <property type="molecule type" value="Genomic_DNA"/>
</dbReference>
<organism evidence="2 3">
    <name type="scientific">Rathayibacter tanaceti</name>
    <dbReference type="NCBI Taxonomy" id="1671680"/>
    <lineage>
        <taxon>Bacteria</taxon>
        <taxon>Bacillati</taxon>
        <taxon>Actinomycetota</taxon>
        <taxon>Actinomycetes</taxon>
        <taxon>Micrococcales</taxon>
        <taxon>Microbacteriaceae</taxon>
        <taxon>Rathayibacter</taxon>
    </lineage>
</organism>
<accession>A0A166HIZ8</accession>
<keyword evidence="1" id="KW-0812">Transmembrane</keyword>